<protein>
    <submittedName>
        <fullName evidence="7">UDP-N-acetylbacillosamine N-acetyltransferase</fullName>
        <ecNumber evidence="7">2.3.1.203</ecNumber>
    </submittedName>
</protein>
<dbReference type="InterPro" id="IPR020019">
    <property type="entry name" value="AcTrfase_PglD-like"/>
</dbReference>
<comment type="similarity">
    <text evidence="1">Belongs to the transferase hexapeptide repeat family.</text>
</comment>
<name>A0A5L4IPV2_CAMFE</name>
<proteinExistence type="inferred from homology"/>
<dbReference type="PANTHER" id="PTHR43300">
    <property type="entry name" value="ACETYLTRANSFERASE"/>
    <property type="match status" value="1"/>
</dbReference>
<keyword evidence="7" id="KW-0808">Transferase</keyword>
<dbReference type="InterPro" id="IPR011004">
    <property type="entry name" value="Trimer_LpxA-like_sf"/>
</dbReference>
<dbReference type="PANTHER" id="PTHR43300:SF7">
    <property type="entry name" value="UDP-N-ACETYLBACILLOSAMINE N-ACETYLTRANSFERASE"/>
    <property type="match status" value="1"/>
</dbReference>
<dbReference type="EC" id="2.3.1.203" evidence="7"/>
<dbReference type="EMBL" id="AACCXM010000004">
    <property type="protein sequence ID" value="EAK0468919.1"/>
    <property type="molecule type" value="Genomic_DNA"/>
</dbReference>
<dbReference type="Pfam" id="PF17836">
    <property type="entry name" value="PglD_N"/>
    <property type="match status" value="1"/>
</dbReference>
<dbReference type="Gene3D" id="3.40.50.20">
    <property type="match status" value="1"/>
</dbReference>
<evidence type="ECO:0000313" key="5">
    <source>
        <dbReference type="EMBL" id="EAI5407597.1"/>
    </source>
</evidence>
<dbReference type="CDD" id="cd03360">
    <property type="entry name" value="LbH_AT_putative"/>
    <property type="match status" value="1"/>
</dbReference>
<feature type="site" description="Increases basicity of active site His" evidence="2">
    <location>
        <position position="121"/>
    </location>
</feature>
<sequence length="192" mass="20441">MKKIYIYGHSGHGKVVSEIAKLNGYGEIIFLDDASEFKFKKELPKHDIIIAIGNARIRHKLQTMVLQNGFNVVNLIHPSAAISQSAKFGKGIVVMANAVVNANVILEDGVIINSGAIIDHDCFIGEFAHICPGVSLAGNVSVGKFSWIGIGSCAIQGVKIKNDIMIGAGSVIVKDILIGDKAYGNPCKVVSK</sequence>
<evidence type="ECO:0000259" key="4">
    <source>
        <dbReference type="Pfam" id="PF17836"/>
    </source>
</evidence>
<evidence type="ECO:0000256" key="1">
    <source>
        <dbReference type="ARBA" id="ARBA00007274"/>
    </source>
</evidence>
<dbReference type="Proteomes" id="UP000557842">
    <property type="component" value="Unassembled WGS sequence"/>
</dbReference>
<feature type="binding site" evidence="3">
    <location>
        <position position="150"/>
    </location>
    <ligand>
        <name>acetyl-CoA</name>
        <dbReference type="ChEBI" id="CHEBI:57288"/>
    </ligand>
</feature>
<feature type="binding site" evidence="3">
    <location>
        <begin position="32"/>
        <end position="33"/>
    </location>
    <ligand>
        <name>substrate</name>
    </ligand>
</feature>
<dbReference type="GO" id="GO:0016746">
    <property type="term" value="F:acyltransferase activity"/>
    <property type="evidence" value="ECO:0007669"/>
    <property type="project" value="UniProtKB-KW"/>
</dbReference>
<dbReference type="NCBIfam" id="TIGR03570">
    <property type="entry name" value="NeuD_NnaD"/>
    <property type="match status" value="1"/>
</dbReference>
<reference evidence="7 8" key="1">
    <citation type="submission" date="2018-05" db="EMBL/GenBank/DDBJ databases">
        <authorList>
            <consortium name="PulseNet: The National Subtyping Network for Foodborne Disease Surveillance"/>
            <person name="Tarr C.L."/>
            <person name="Trees E."/>
            <person name="Katz L.S."/>
            <person name="Carleton-Romer H.A."/>
            <person name="Stroika S."/>
            <person name="Kucerova Z."/>
            <person name="Roache K.F."/>
            <person name="Sabol A.L."/>
            <person name="Besser J."/>
            <person name="Gerner-Smidt P."/>
        </authorList>
    </citation>
    <scope>NUCLEOTIDE SEQUENCE</scope>
    <source>
        <strain evidence="6">2014D-0197</strain>
        <strain evidence="5 8">2016D-0221</strain>
        <strain evidence="7">D4313</strain>
    </source>
</reference>
<dbReference type="Gene3D" id="2.160.10.10">
    <property type="entry name" value="Hexapeptide repeat proteins"/>
    <property type="match status" value="1"/>
</dbReference>
<dbReference type="InterPro" id="IPR050179">
    <property type="entry name" value="Trans_hexapeptide_repeat"/>
</dbReference>
<evidence type="ECO:0000313" key="7">
    <source>
        <dbReference type="EMBL" id="EAK0468919.1"/>
    </source>
</evidence>
<dbReference type="AlphaFoldDB" id="A0A5L4IPV2"/>
<evidence type="ECO:0000313" key="6">
    <source>
        <dbReference type="EMBL" id="EAK0452643.1"/>
    </source>
</evidence>
<feature type="binding site" evidence="3">
    <location>
        <position position="129"/>
    </location>
    <ligand>
        <name>acetyl-CoA</name>
        <dbReference type="ChEBI" id="CHEBI:57288"/>
    </ligand>
</feature>
<evidence type="ECO:0000313" key="8">
    <source>
        <dbReference type="Proteomes" id="UP000557842"/>
    </source>
</evidence>
<dbReference type="SUPFAM" id="SSF51161">
    <property type="entry name" value="Trimeric LpxA-like enzymes"/>
    <property type="match status" value="1"/>
</dbReference>
<feature type="binding site" evidence="3">
    <location>
        <begin position="10"/>
        <end position="12"/>
    </location>
    <ligand>
        <name>substrate</name>
    </ligand>
</feature>
<keyword evidence="7" id="KW-0012">Acyltransferase</keyword>
<comment type="caution">
    <text evidence="7">The sequence shown here is derived from an EMBL/GenBank/DDBJ whole genome shotgun (WGS) entry which is preliminary data.</text>
</comment>
<evidence type="ECO:0000256" key="2">
    <source>
        <dbReference type="PIRSR" id="PIRSR620019-1"/>
    </source>
</evidence>
<feature type="active site" description="Proton acceptor" evidence="2">
    <location>
        <position position="120"/>
    </location>
</feature>
<evidence type="ECO:0000256" key="3">
    <source>
        <dbReference type="PIRSR" id="PIRSR620019-2"/>
    </source>
</evidence>
<gene>
    <name evidence="7" type="primary">pglD</name>
    <name evidence="6" type="ORF">AAH17_03095</name>
    <name evidence="7" type="ORF">AAH24_06050</name>
    <name evidence="5" type="ORF">BVH53_02615</name>
</gene>
<feature type="domain" description="PglD N-terminal" evidence="4">
    <location>
        <begin position="3"/>
        <end position="64"/>
    </location>
</feature>
<dbReference type="InterPro" id="IPR041561">
    <property type="entry name" value="PglD_N"/>
</dbReference>
<dbReference type="EMBL" id="AABQDW010000003">
    <property type="protein sequence ID" value="EAI5407597.1"/>
    <property type="molecule type" value="Genomic_DNA"/>
</dbReference>
<dbReference type="RefSeq" id="WP_038453984.1">
    <property type="nucleotide sequence ID" value="NZ_AABUZP020000015.1"/>
</dbReference>
<accession>A0A5L4IPV2</accession>
<dbReference type="EMBL" id="AACCXK010000004">
    <property type="protein sequence ID" value="EAK0452643.1"/>
    <property type="molecule type" value="Genomic_DNA"/>
</dbReference>
<organism evidence="7">
    <name type="scientific">Campylobacter fetus</name>
    <dbReference type="NCBI Taxonomy" id="196"/>
    <lineage>
        <taxon>Bacteria</taxon>
        <taxon>Pseudomonadati</taxon>
        <taxon>Campylobacterota</taxon>
        <taxon>Epsilonproteobacteria</taxon>
        <taxon>Campylobacterales</taxon>
        <taxon>Campylobacteraceae</taxon>
        <taxon>Campylobacter</taxon>
    </lineage>
</organism>
<feature type="binding site" evidence="3">
    <location>
        <position position="53"/>
    </location>
    <ligand>
        <name>substrate</name>
    </ligand>
</feature>